<dbReference type="EMBL" id="MN738948">
    <property type="protein sequence ID" value="QHT32789.1"/>
    <property type="molecule type" value="Genomic_DNA"/>
</dbReference>
<feature type="compositionally biased region" description="Acidic residues" evidence="2">
    <location>
        <begin position="51"/>
        <end position="71"/>
    </location>
</feature>
<sequence>MTMELFPNLYYYVTNYKDNEPNNIAGMVNDDRRDYNDDNDNDNDNEKMCDEVDDGDDGDDDDDGNVDDFNSDETASHMSFFENLKLEVKQYISDIISTDPDNEDSFANFLKTTASDISSFVFDNYTEPVKEEVLPMYLSEEDIAKHNLEGDQRRLQRLEQQTKKEQENLSNGHYL</sequence>
<evidence type="ECO:0000313" key="3">
    <source>
        <dbReference type="EMBL" id="QHT32789.1"/>
    </source>
</evidence>
<evidence type="ECO:0000256" key="2">
    <source>
        <dbReference type="SAM" id="MobiDB-lite"/>
    </source>
</evidence>
<dbReference type="AlphaFoldDB" id="A0A6C0EWW3"/>
<evidence type="ECO:0000256" key="1">
    <source>
        <dbReference type="SAM" id="Coils"/>
    </source>
</evidence>
<keyword evidence="1" id="KW-0175">Coiled coil</keyword>
<name>A0A6C0EWW3_9ZZZZ</name>
<feature type="region of interest" description="Disordered" evidence="2">
    <location>
        <begin position="21"/>
        <end position="72"/>
    </location>
</feature>
<protein>
    <submittedName>
        <fullName evidence="3">Uncharacterized protein</fullName>
    </submittedName>
</protein>
<reference evidence="3" key="1">
    <citation type="journal article" date="2020" name="Nature">
        <title>Giant virus diversity and host interactions through global metagenomics.</title>
        <authorList>
            <person name="Schulz F."/>
            <person name="Roux S."/>
            <person name="Paez-Espino D."/>
            <person name="Jungbluth S."/>
            <person name="Walsh D.A."/>
            <person name="Denef V.J."/>
            <person name="McMahon K.D."/>
            <person name="Konstantinidis K.T."/>
            <person name="Eloe-Fadrosh E.A."/>
            <person name="Kyrpides N.C."/>
            <person name="Woyke T."/>
        </authorList>
    </citation>
    <scope>NUCLEOTIDE SEQUENCE</scope>
    <source>
        <strain evidence="3">GVMAG-M-3300009161-30</strain>
    </source>
</reference>
<accession>A0A6C0EWW3</accession>
<feature type="coiled-coil region" evidence="1">
    <location>
        <begin position="141"/>
        <end position="168"/>
    </location>
</feature>
<organism evidence="3">
    <name type="scientific">viral metagenome</name>
    <dbReference type="NCBI Taxonomy" id="1070528"/>
    <lineage>
        <taxon>unclassified sequences</taxon>
        <taxon>metagenomes</taxon>
        <taxon>organismal metagenomes</taxon>
    </lineage>
</organism>
<proteinExistence type="predicted"/>